<organism evidence="4 5">
    <name type="scientific">Microlunatus ginsengisoli</name>
    <dbReference type="NCBI Taxonomy" id="363863"/>
    <lineage>
        <taxon>Bacteria</taxon>
        <taxon>Bacillati</taxon>
        <taxon>Actinomycetota</taxon>
        <taxon>Actinomycetes</taxon>
        <taxon>Propionibacteriales</taxon>
        <taxon>Propionibacteriaceae</taxon>
        <taxon>Microlunatus</taxon>
    </lineage>
</organism>
<keyword evidence="5" id="KW-1185">Reference proteome</keyword>
<dbReference type="InterPro" id="IPR036526">
    <property type="entry name" value="C-N_Hydrolase_sf"/>
</dbReference>
<dbReference type="PROSITE" id="PS01227">
    <property type="entry name" value="UPF0012"/>
    <property type="match status" value="1"/>
</dbReference>
<dbReference type="GO" id="GO:0016787">
    <property type="term" value="F:hydrolase activity"/>
    <property type="evidence" value="ECO:0007669"/>
    <property type="project" value="UniProtKB-KW"/>
</dbReference>
<evidence type="ECO:0000256" key="1">
    <source>
        <dbReference type="ARBA" id="ARBA00010613"/>
    </source>
</evidence>
<sequence>MKLALWQCHPTDGRVAEALDALEAQLAAAAAAGARLLVVPELYLPGYNRPDLHAALAQPADGVWMTHIRELARAAGCGVCLGWAERDGSDVYNAGTLIGPDGSILIHYRKIQLFGGMEAESFRRGAGLAPVVDIEGRRVGLLVCYDIEFPGHAAALGAAGADLILVPTANPVGYEHVQRTLVPARAHENDAVVAYANLVGTEGDLSFGGLSLIAGPDGLPLASAGAWGEALLVVDLDAAAAIPPAGHATLAADYRPVDR</sequence>
<keyword evidence="2 4" id="KW-0378">Hydrolase</keyword>
<dbReference type="InterPro" id="IPR050345">
    <property type="entry name" value="Aliph_Amidase/BUP"/>
</dbReference>
<evidence type="ECO:0000313" key="4">
    <source>
        <dbReference type="EMBL" id="GAA3606502.1"/>
    </source>
</evidence>
<dbReference type="InterPro" id="IPR001110">
    <property type="entry name" value="UPF0012_CS"/>
</dbReference>
<comment type="similarity">
    <text evidence="1">Belongs to the carbon-nitrogen hydrolase superfamily. NIT1/NIT2 family.</text>
</comment>
<accession>A0ABP6ZG22</accession>
<dbReference type="Pfam" id="PF00795">
    <property type="entry name" value="CN_hydrolase"/>
    <property type="match status" value="1"/>
</dbReference>
<dbReference type="EMBL" id="BAABAB010000005">
    <property type="protein sequence ID" value="GAA3606502.1"/>
    <property type="molecule type" value="Genomic_DNA"/>
</dbReference>
<reference evidence="5" key="1">
    <citation type="journal article" date="2019" name="Int. J. Syst. Evol. Microbiol.">
        <title>The Global Catalogue of Microorganisms (GCM) 10K type strain sequencing project: providing services to taxonomists for standard genome sequencing and annotation.</title>
        <authorList>
            <consortium name="The Broad Institute Genomics Platform"/>
            <consortium name="The Broad Institute Genome Sequencing Center for Infectious Disease"/>
            <person name="Wu L."/>
            <person name="Ma J."/>
        </authorList>
    </citation>
    <scope>NUCLEOTIDE SEQUENCE [LARGE SCALE GENOMIC DNA]</scope>
    <source>
        <strain evidence="5">JCM 16929</strain>
    </source>
</reference>
<feature type="domain" description="CN hydrolase" evidence="3">
    <location>
        <begin position="1"/>
        <end position="238"/>
    </location>
</feature>
<dbReference type="RefSeq" id="WP_344801544.1">
    <property type="nucleotide sequence ID" value="NZ_BAABAB010000005.1"/>
</dbReference>
<name>A0ABP6ZG22_9ACTN</name>
<proteinExistence type="inferred from homology"/>
<protein>
    <submittedName>
        <fullName evidence="4">Carbon-nitrogen hydrolase family protein</fullName>
    </submittedName>
</protein>
<gene>
    <name evidence="4" type="ORF">GCM10022236_05440</name>
</gene>
<dbReference type="SUPFAM" id="SSF56317">
    <property type="entry name" value="Carbon-nitrogen hydrolase"/>
    <property type="match status" value="1"/>
</dbReference>
<dbReference type="PANTHER" id="PTHR43674:SF2">
    <property type="entry name" value="BETA-UREIDOPROPIONASE"/>
    <property type="match status" value="1"/>
</dbReference>
<dbReference type="InterPro" id="IPR003010">
    <property type="entry name" value="C-N_Hydrolase"/>
</dbReference>
<dbReference type="PROSITE" id="PS50263">
    <property type="entry name" value="CN_HYDROLASE"/>
    <property type="match status" value="1"/>
</dbReference>
<dbReference type="Gene3D" id="3.60.110.10">
    <property type="entry name" value="Carbon-nitrogen hydrolase"/>
    <property type="match status" value="1"/>
</dbReference>
<dbReference type="Proteomes" id="UP001501490">
    <property type="component" value="Unassembled WGS sequence"/>
</dbReference>
<evidence type="ECO:0000256" key="2">
    <source>
        <dbReference type="ARBA" id="ARBA00022801"/>
    </source>
</evidence>
<evidence type="ECO:0000313" key="5">
    <source>
        <dbReference type="Proteomes" id="UP001501490"/>
    </source>
</evidence>
<dbReference type="PANTHER" id="PTHR43674">
    <property type="entry name" value="NITRILASE C965.09-RELATED"/>
    <property type="match status" value="1"/>
</dbReference>
<comment type="caution">
    <text evidence="4">The sequence shown here is derived from an EMBL/GenBank/DDBJ whole genome shotgun (WGS) entry which is preliminary data.</text>
</comment>
<evidence type="ECO:0000259" key="3">
    <source>
        <dbReference type="PROSITE" id="PS50263"/>
    </source>
</evidence>